<evidence type="ECO:0000256" key="7">
    <source>
        <dbReference type="ARBA" id="ARBA00022927"/>
    </source>
</evidence>
<dbReference type="EMBL" id="MFFM01000007">
    <property type="protein sequence ID" value="OGF14164.1"/>
    <property type="molecule type" value="Genomic_DNA"/>
</dbReference>
<dbReference type="Proteomes" id="UP000177230">
    <property type="component" value="Unassembled WGS sequence"/>
</dbReference>
<comment type="subcellular location">
    <subcellularLocation>
        <location evidence="1">Periplasm</location>
    </subcellularLocation>
</comment>
<dbReference type="GO" id="GO:0042953">
    <property type="term" value="P:lipoprotein transport"/>
    <property type="evidence" value="ECO:0007669"/>
    <property type="project" value="InterPro"/>
</dbReference>
<evidence type="ECO:0000256" key="9">
    <source>
        <dbReference type="SAM" id="SignalP"/>
    </source>
</evidence>
<evidence type="ECO:0000313" key="10">
    <source>
        <dbReference type="EMBL" id="OGF14164.1"/>
    </source>
</evidence>
<evidence type="ECO:0000256" key="5">
    <source>
        <dbReference type="ARBA" id="ARBA00022448"/>
    </source>
</evidence>
<keyword evidence="7" id="KW-0653">Protein transport</keyword>
<accession>A0A1F5RIG8</accession>
<evidence type="ECO:0000256" key="4">
    <source>
        <dbReference type="ARBA" id="ARBA00014035"/>
    </source>
</evidence>
<comment type="subunit">
    <text evidence="3">Monomer.</text>
</comment>
<keyword evidence="5" id="KW-0813">Transport</keyword>
<comment type="caution">
    <text evidence="10">The sequence shown here is derived from an EMBL/GenBank/DDBJ whole genome shotgun (WGS) entry which is preliminary data.</text>
</comment>
<dbReference type="SUPFAM" id="SSF89392">
    <property type="entry name" value="Prokaryotic lipoproteins and lipoprotein localization factors"/>
    <property type="match status" value="1"/>
</dbReference>
<keyword evidence="9" id="KW-0732">Signal</keyword>
<feature type="signal peptide" evidence="9">
    <location>
        <begin position="1"/>
        <end position="21"/>
    </location>
</feature>
<reference evidence="10 11" key="1">
    <citation type="journal article" date="2016" name="Nat. Commun.">
        <title>Thousands of microbial genomes shed light on interconnected biogeochemical processes in an aquifer system.</title>
        <authorList>
            <person name="Anantharaman K."/>
            <person name="Brown C.T."/>
            <person name="Hug L.A."/>
            <person name="Sharon I."/>
            <person name="Castelle C.J."/>
            <person name="Probst A.J."/>
            <person name="Thomas B.C."/>
            <person name="Singh A."/>
            <person name="Wilkins M.J."/>
            <person name="Karaoz U."/>
            <person name="Brodie E.L."/>
            <person name="Williams K.H."/>
            <person name="Hubbard S.S."/>
            <person name="Banfield J.F."/>
        </authorList>
    </citation>
    <scope>NUCLEOTIDE SEQUENCE [LARGE SCALE GENOMIC DNA]</scope>
</reference>
<dbReference type="GO" id="GO:0042597">
    <property type="term" value="C:periplasmic space"/>
    <property type="evidence" value="ECO:0007669"/>
    <property type="project" value="UniProtKB-SubCell"/>
</dbReference>
<evidence type="ECO:0000256" key="6">
    <source>
        <dbReference type="ARBA" id="ARBA00022764"/>
    </source>
</evidence>
<evidence type="ECO:0000256" key="1">
    <source>
        <dbReference type="ARBA" id="ARBA00004418"/>
    </source>
</evidence>
<organism evidence="10 11">
    <name type="scientific">Candidatus Edwardsbacteria bacterium GWF2_54_11</name>
    <dbReference type="NCBI Taxonomy" id="1817851"/>
    <lineage>
        <taxon>Bacteria</taxon>
        <taxon>Candidatus Edwardsiibacteriota</taxon>
    </lineage>
</organism>
<dbReference type="Pfam" id="PF03548">
    <property type="entry name" value="LolA"/>
    <property type="match status" value="1"/>
</dbReference>
<dbReference type="PANTHER" id="PTHR35869">
    <property type="entry name" value="OUTER-MEMBRANE LIPOPROTEIN CARRIER PROTEIN"/>
    <property type="match status" value="1"/>
</dbReference>
<feature type="chain" id="PRO_5009520923" description="Outer-membrane lipoprotein carrier protein" evidence="9">
    <location>
        <begin position="22"/>
        <end position="209"/>
    </location>
</feature>
<keyword evidence="10" id="KW-0449">Lipoprotein</keyword>
<dbReference type="NCBIfam" id="TIGR00547">
    <property type="entry name" value="lolA"/>
    <property type="match status" value="1"/>
</dbReference>
<evidence type="ECO:0000256" key="2">
    <source>
        <dbReference type="ARBA" id="ARBA00007615"/>
    </source>
</evidence>
<keyword evidence="8" id="KW-0143">Chaperone</keyword>
<proteinExistence type="inferred from homology"/>
<dbReference type="InterPro" id="IPR029046">
    <property type="entry name" value="LolA/LolB/LppX"/>
</dbReference>
<dbReference type="AlphaFoldDB" id="A0A1F5RIG8"/>
<gene>
    <name evidence="10" type="ORF">A2024_07405</name>
</gene>
<evidence type="ECO:0000313" key="11">
    <source>
        <dbReference type="Proteomes" id="UP000177230"/>
    </source>
</evidence>
<evidence type="ECO:0000256" key="8">
    <source>
        <dbReference type="ARBA" id="ARBA00023186"/>
    </source>
</evidence>
<dbReference type="InterPro" id="IPR018323">
    <property type="entry name" value="OM_lipoprot_carrier_LolA_Pbac"/>
</dbReference>
<sequence>MKRMAVLGAALVLLISGTSFAQEAEAIMAQVRARYKNVTDFKADLELISCSSATGTCHRFEGRVEMKRPNKLRMDIKKPEAQQIVCDGRSLWLYLEKDKQVIRTNIEETRDFLVLLNPLDKLLTGKVKNSCKTNGNHQCWLEIPEFKELFKEVKVIVDKKTYEITGIDVVDLDDNSSEYIFTKIKTNSGIKDDRFQFVVPKNAKLIDAN</sequence>
<comment type="similarity">
    <text evidence="2">Belongs to the LolA family.</text>
</comment>
<protein>
    <recommendedName>
        <fullName evidence="4">Outer-membrane lipoprotein carrier protein</fullName>
    </recommendedName>
</protein>
<dbReference type="CDD" id="cd16325">
    <property type="entry name" value="LolA"/>
    <property type="match status" value="1"/>
</dbReference>
<keyword evidence="6" id="KW-0574">Periplasm</keyword>
<dbReference type="PANTHER" id="PTHR35869:SF1">
    <property type="entry name" value="OUTER-MEMBRANE LIPOPROTEIN CARRIER PROTEIN"/>
    <property type="match status" value="1"/>
</dbReference>
<evidence type="ECO:0000256" key="3">
    <source>
        <dbReference type="ARBA" id="ARBA00011245"/>
    </source>
</evidence>
<dbReference type="InterPro" id="IPR004564">
    <property type="entry name" value="OM_lipoprot_carrier_LolA-like"/>
</dbReference>
<dbReference type="Gene3D" id="2.50.20.10">
    <property type="entry name" value="Lipoprotein localisation LolA/LolB/LppX"/>
    <property type="match status" value="1"/>
</dbReference>
<name>A0A1F5RIG8_9BACT</name>